<dbReference type="Proteomes" id="UP000029870">
    <property type="component" value="Unassembled WGS sequence"/>
</dbReference>
<comment type="caution">
    <text evidence="1">The sequence shown here is derived from an EMBL/GenBank/DDBJ whole genome shotgun (WGS) entry which is preliminary data.</text>
</comment>
<dbReference type="AlphaFoldDB" id="A0A6D2C8K6"/>
<evidence type="ECO:0008006" key="3">
    <source>
        <dbReference type="Google" id="ProtNLM"/>
    </source>
</evidence>
<evidence type="ECO:0000313" key="2">
    <source>
        <dbReference type="Proteomes" id="UP000029870"/>
    </source>
</evidence>
<name>A0A6D2C8K6_9HELI</name>
<gene>
    <name evidence="1" type="ORF">LS77_003725</name>
</gene>
<reference evidence="1 2" key="1">
    <citation type="journal article" date="2014" name="Genome Announc.">
        <title>Draft genome sequences of eight enterohepatic helicobacter species isolated from both laboratory and wild rodents.</title>
        <authorList>
            <person name="Sheh A."/>
            <person name="Shen Z."/>
            <person name="Fox J.G."/>
        </authorList>
    </citation>
    <scope>NUCLEOTIDE SEQUENCE [LARGE SCALE GENOMIC DNA]</scope>
    <source>
        <strain evidence="1 2">Missouri</strain>
    </source>
</reference>
<accession>A0A6D2C8K6</accession>
<organism evidence="1 2">
    <name type="scientific">Helicobacter bilis</name>
    <dbReference type="NCBI Taxonomy" id="37372"/>
    <lineage>
        <taxon>Bacteria</taxon>
        <taxon>Pseudomonadati</taxon>
        <taxon>Campylobacterota</taxon>
        <taxon>Epsilonproteobacteria</taxon>
        <taxon>Campylobacterales</taxon>
        <taxon>Helicobacteraceae</taxon>
        <taxon>Helicobacter</taxon>
    </lineage>
</organism>
<protein>
    <recommendedName>
        <fullName evidence="3">Outer membrane beta-barrel protein</fullName>
    </recommendedName>
</protein>
<evidence type="ECO:0000313" key="1">
    <source>
        <dbReference type="EMBL" id="TLE05323.1"/>
    </source>
</evidence>
<sequence length="350" mass="38826">MIFVLFLIKRVYKGSKMSGLKRGVFVIIVGIFCCIESAWAVRYQFFLGIGQSIGEGSLHTNSTNQMTKNTSSVNEKGGYYYSQTQLGEYNGSVKDITSGYIGTEVTFDKMGIFTLRGYISASYSNKVDLGSISNVRDGNLRKCGADEMPGLTNICYRDGFYVAAPGNGGQYQEIKFNKNPNFARNISNNAFMLSYSVGFDFGANIPIHILVGTLSSYKKMIPLRIGAYGGIGYEFITYSLGHYDSRTYNNTTKDSVTLKAGDTLYLAGAGAFMRFGASLYAYNNIRFDIGVKMPIQIAGDPSAKSQRWYQMDSTETLPPSVDKVFAQQLLRQEHSTTLGMYWQFAVNVLF</sequence>
<proteinExistence type="predicted"/>
<dbReference type="EMBL" id="JRPH02000008">
    <property type="protein sequence ID" value="TLE05323.1"/>
    <property type="molecule type" value="Genomic_DNA"/>
</dbReference>